<dbReference type="Gene3D" id="3.40.50.2000">
    <property type="entry name" value="Glycogen Phosphorylase B"/>
    <property type="match status" value="2"/>
</dbReference>
<evidence type="ECO:0000313" key="5">
    <source>
        <dbReference type="Proteomes" id="UP000758168"/>
    </source>
</evidence>
<dbReference type="InterPro" id="IPR028098">
    <property type="entry name" value="Glyco_trans_4-like_N"/>
</dbReference>
<evidence type="ECO:0000259" key="3">
    <source>
        <dbReference type="Pfam" id="PF13439"/>
    </source>
</evidence>
<dbReference type="Proteomes" id="UP000758168">
    <property type="component" value="Unassembled WGS sequence"/>
</dbReference>
<name>A0ABS4Z546_9ACTN</name>
<dbReference type="SUPFAM" id="SSF53756">
    <property type="entry name" value="UDP-Glycosyltransferase/glycogen phosphorylase"/>
    <property type="match status" value="1"/>
</dbReference>
<protein>
    <submittedName>
        <fullName evidence="4">Glycosyltransferase involved in cell wall biosynthesis</fullName>
    </submittedName>
</protein>
<evidence type="ECO:0000256" key="2">
    <source>
        <dbReference type="ARBA" id="ARBA00022679"/>
    </source>
</evidence>
<evidence type="ECO:0000256" key="1">
    <source>
        <dbReference type="ARBA" id="ARBA00022676"/>
    </source>
</evidence>
<dbReference type="PANTHER" id="PTHR12526">
    <property type="entry name" value="GLYCOSYLTRANSFERASE"/>
    <property type="match status" value="1"/>
</dbReference>
<accession>A0ABS4Z546</accession>
<sequence length="407" mass="43514">MSAPDAGTGAGEPLVVTVVEFLPSGGMFQFSFQFAEALARAGHRVTLLTGPDPELRSDQPGLTVRELLPTWHPNAVVPGPRWRSRLRRVWRAVLLLESWRRVLVHLRRERPDVVQFGELRYALDTAALLVVARLGRARAVVDVAHNPLPYDVTSADQAVEKRGRLTGALLGRAYRACDLVLVLGEGPRSTLLEHFPGVRRTAVCGHGDYSSVMTGTDDVPAPSTAGPRALFFGAWTRYKDLPLLLEAFGLVRRELPAARLTLAGPVMPDVDLEAVRSQAERIGHVDLRPGYVPVADVPGLFAEHRVVLFTYATVNISGSIHMAYTFGRPVVATAVGSMADAVEDGVTGLLAAPDAPSVARAVAAVLGDDELADRLGAAAARRGATGASWDAVVERAEAGYRAALAAP</sequence>
<gene>
    <name evidence="4" type="ORF">JOF54_000842</name>
</gene>
<dbReference type="Pfam" id="PF13439">
    <property type="entry name" value="Glyco_transf_4"/>
    <property type="match status" value="1"/>
</dbReference>
<proteinExistence type="predicted"/>
<comment type="caution">
    <text evidence="4">The sequence shown here is derived from an EMBL/GenBank/DDBJ whole genome shotgun (WGS) entry which is preliminary data.</text>
</comment>
<reference evidence="4 5" key="1">
    <citation type="submission" date="2021-03" db="EMBL/GenBank/DDBJ databases">
        <title>Sequencing the genomes of 1000 actinobacteria strains.</title>
        <authorList>
            <person name="Klenk H.-P."/>
        </authorList>
    </citation>
    <scope>NUCLEOTIDE SEQUENCE [LARGE SCALE GENOMIC DNA]</scope>
    <source>
        <strain evidence="4 5">DSM 12936</strain>
    </source>
</reference>
<evidence type="ECO:0000313" key="4">
    <source>
        <dbReference type="EMBL" id="MBP2415920.1"/>
    </source>
</evidence>
<dbReference type="RefSeq" id="WP_210053276.1">
    <property type="nucleotide sequence ID" value="NZ_BAAAMH010000027.1"/>
</dbReference>
<dbReference type="EMBL" id="JAGIOB010000001">
    <property type="protein sequence ID" value="MBP2415920.1"/>
    <property type="molecule type" value="Genomic_DNA"/>
</dbReference>
<keyword evidence="1" id="KW-0328">Glycosyltransferase</keyword>
<feature type="domain" description="Glycosyltransferase subfamily 4-like N-terminal" evidence="3">
    <location>
        <begin position="25"/>
        <end position="196"/>
    </location>
</feature>
<organism evidence="4 5">
    <name type="scientific">Microlunatus capsulatus</name>
    <dbReference type="NCBI Taxonomy" id="99117"/>
    <lineage>
        <taxon>Bacteria</taxon>
        <taxon>Bacillati</taxon>
        <taxon>Actinomycetota</taxon>
        <taxon>Actinomycetes</taxon>
        <taxon>Propionibacteriales</taxon>
        <taxon>Propionibacteriaceae</taxon>
        <taxon>Microlunatus</taxon>
    </lineage>
</organism>
<dbReference type="Pfam" id="PF13692">
    <property type="entry name" value="Glyco_trans_1_4"/>
    <property type="match status" value="1"/>
</dbReference>
<keyword evidence="5" id="KW-1185">Reference proteome</keyword>
<dbReference type="PANTHER" id="PTHR12526:SF510">
    <property type="entry name" value="D-INOSITOL 3-PHOSPHATE GLYCOSYLTRANSFERASE"/>
    <property type="match status" value="1"/>
</dbReference>
<dbReference type="CDD" id="cd03801">
    <property type="entry name" value="GT4_PimA-like"/>
    <property type="match status" value="1"/>
</dbReference>
<keyword evidence="2" id="KW-0808">Transferase</keyword>